<evidence type="ECO:0000259" key="3">
    <source>
        <dbReference type="Pfam" id="PF25873"/>
    </source>
</evidence>
<dbReference type="EMBL" id="BNJG01000003">
    <property type="protein sequence ID" value="GHO59731.1"/>
    <property type="molecule type" value="Genomic_DNA"/>
</dbReference>
<dbReference type="InterPro" id="IPR027417">
    <property type="entry name" value="P-loop_NTPase"/>
</dbReference>
<proteinExistence type="predicted"/>
<keyword evidence="5" id="KW-1185">Reference proteome</keyword>
<gene>
    <name evidence="4" type="ORF">KSB_82060</name>
</gene>
<dbReference type="SUPFAM" id="SSF52540">
    <property type="entry name" value="P-loop containing nucleoside triphosphate hydrolases"/>
    <property type="match status" value="1"/>
</dbReference>
<evidence type="ECO:0000256" key="1">
    <source>
        <dbReference type="ARBA" id="ARBA00022737"/>
    </source>
</evidence>
<dbReference type="Pfam" id="PF25873">
    <property type="entry name" value="WHD_MalT"/>
    <property type="match status" value="1"/>
</dbReference>
<protein>
    <recommendedName>
        <fullName evidence="6">LuxR family transcriptional regulator</fullName>
    </recommendedName>
</protein>
<dbReference type="InterPro" id="IPR059106">
    <property type="entry name" value="WHD_MalT"/>
</dbReference>
<feature type="domain" description="Nephrocystin 3-like N-terminal" evidence="2">
    <location>
        <begin position="142"/>
        <end position="273"/>
    </location>
</feature>
<dbReference type="InterPro" id="IPR056884">
    <property type="entry name" value="NPHP3-like_N"/>
</dbReference>
<evidence type="ECO:0008006" key="6">
    <source>
        <dbReference type="Google" id="ProtNLM"/>
    </source>
</evidence>
<sequence>MYTSGHLEQRFRQGDESLWLVWLEVATSFAFQGRSGRLNVYKEARPRGGHYWYAYHTAANRTSKRYLGQTANLTFACLEEVAHVLTRSASPQMSPTASPVTPRQTEHRMAPLLTKLMYPPVPITLVERERLLNEVDTILSLRLLLLSASAGSGKTTLLSAWVARSAASSRKIAWLSLDETDNDPTRFWVSVIMALQTCQPSIGEVALSMLHSPQLPHLSTVLTTLLNELTELAEEIVLILDDYHVVEEQAIHETVLFWLEHVPAQVHLVLASRVDPPLSLSRLRVRGQMRELRDADLRFHKVEATHFLNRAMKLTLSQEEVSVLGQRTEGWIAGLQLAALALQQREDHAAFVQAFTGSQRYLLDYIQEEILSHLDAPLQNFLLRVSALSRLNADLCQAVTAEPTSQKLLETLERANLFLIPLDEERHWYRLHDLFREALLAHVRATQPALVVH</sequence>
<dbReference type="Proteomes" id="UP000654345">
    <property type="component" value="Unassembled WGS sequence"/>
</dbReference>
<comment type="caution">
    <text evidence="4">The sequence shown here is derived from an EMBL/GenBank/DDBJ whole genome shotgun (WGS) entry which is preliminary data.</text>
</comment>
<accession>A0ABQ3V446</accession>
<evidence type="ECO:0000313" key="5">
    <source>
        <dbReference type="Proteomes" id="UP000654345"/>
    </source>
</evidence>
<organism evidence="4 5">
    <name type="scientific">Ktedonobacter robiniae</name>
    <dbReference type="NCBI Taxonomy" id="2778365"/>
    <lineage>
        <taxon>Bacteria</taxon>
        <taxon>Bacillati</taxon>
        <taxon>Chloroflexota</taxon>
        <taxon>Ktedonobacteria</taxon>
        <taxon>Ktedonobacterales</taxon>
        <taxon>Ktedonobacteraceae</taxon>
        <taxon>Ktedonobacter</taxon>
    </lineage>
</organism>
<dbReference type="Gene3D" id="3.40.50.300">
    <property type="entry name" value="P-loop containing nucleotide triphosphate hydrolases"/>
    <property type="match status" value="1"/>
</dbReference>
<keyword evidence="1" id="KW-0677">Repeat</keyword>
<dbReference type="Pfam" id="PF24883">
    <property type="entry name" value="NPHP3_N"/>
    <property type="match status" value="1"/>
</dbReference>
<name>A0ABQ3V446_9CHLR</name>
<evidence type="ECO:0000259" key="2">
    <source>
        <dbReference type="Pfam" id="PF24883"/>
    </source>
</evidence>
<evidence type="ECO:0000313" key="4">
    <source>
        <dbReference type="EMBL" id="GHO59731.1"/>
    </source>
</evidence>
<feature type="domain" description="MalT-like winged helix" evidence="3">
    <location>
        <begin position="368"/>
        <end position="450"/>
    </location>
</feature>
<reference evidence="4 5" key="1">
    <citation type="journal article" date="2021" name="Int. J. Syst. Evol. Microbiol.">
        <title>Reticulibacter mediterranei gen. nov., sp. nov., within the new family Reticulibacteraceae fam. nov., and Ktedonospora formicarum gen. nov., sp. nov., Ktedonobacter robiniae sp. nov., Dictyobacter formicarum sp. nov. and Dictyobacter arantiisoli sp. nov., belonging to the class Ktedonobacteria.</title>
        <authorList>
            <person name="Yabe S."/>
            <person name="Zheng Y."/>
            <person name="Wang C.M."/>
            <person name="Sakai Y."/>
            <person name="Abe K."/>
            <person name="Yokota A."/>
            <person name="Donadio S."/>
            <person name="Cavaletti L."/>
            <person name="Monciardini P."/>
        </authorList>
    </citation>
    <scope>NUCLEOTIDE SEQUENCE [LARGE SCALE GENOMIC DNA]</scope>
    <source>
        <strain evidence="4 5">SOSP1-30</strain>
    </source>
</reference>